<dbReference type="Proteomes" id="UP001223520">
    <property type="component" value="Chromosome"/>
</dbReference>
<protein>
    <submittedName>
        <fullName evidence="3">P pilus assembly/Cpx signaling pathway, periplasmic inhibitor/zinc-resistance associated protein</fullName>
    </submittedName>
</protein>
<dbReference type="GO" id="GO:0030288">
    <property type="term" value="C:outer membrane-bounded periplasmic space"/>
    <property type="evidence" value="ECO:0007669"/>
    <property type="project" value="TreeGrafter"/>
</dbReference>
<organism evidence="3 4">
    <name type="scientific">Halotia branconii CENA392</name>
    <dbReference type="NCBI Taxonomy" id="1539056"/>
    <lineage>
        <taxon>Bacteria</taxon>
        <taxon>Bacillati</taxon>
        <taxon>Cyanobacteriota</taxon>
        <taxon>Cyanophyceae</taxon>
        <taxon>Nostocales</taxon>
        <taxon>Nodulariaceae</taxon>
        <taxon>Halotia</taxon>
    </lineage>
</organism>
<evidence type="ECO:0000313" key="3">
    <source>
        <dbReference type="EMBL" id="WGV26237.1"/>
    </source>
</evidence>
<feature type="chain" id="PRO_5042575852" evidence="2">
    <location>
        <begin position="27"/>
        <end position="162"/>
    </location>
</feature>
<feature type="compositionally biased region" description="Low complexity" evidence="1">
    <location>
        <begin position="84"/>
        <end position="105"/>
    </location>
</feature>
<dbReference type="RefSeq" id="WP_281483492.1">
    <property type="nucleotide sequence ID" value="NZ_CP124543.1"/>
</dbReference>
<reference evidence="3 4" key="1">
    <citation type="journal article" date="2023" name="Limnol Oceanogr Lett">
        <title>Environmental adaptations by the intertidal Antarctic cyanobacterium Halotia branconii CENA392 as revealed using long-read genome sequencing.</title>
        <authorList>
            <person name="Dextro R.B."/>
            <person name="Delbaje E."/>
            <person name="Freitas P.N.N."/>
            <person name="Geraldes V."/>
            <person name="Pinto E."/>
            <person name="Long P.F."/>
            <person name="Fiore M.F."/>
        </authorList>
    </citation>
    <scope>NUCLEOTIDE SEQUENCE [LARGE SCALE GENOMIC DNA]</scope>
    <source>
        <strain evidence="3 4">CENA392</strain>
    </source>
</reference>
<sequence>MKLKSLSLIAGAIALTLTAIPFTVKAQTSSSSPLIVAQTPKKQRGAWQGLELTDAQKAQMQSIRRDTRAKIEAILTPEQKAKLAAAKQARQAQRQAGQGQRQANRGQRKGWVELNLTEAQKTQMRQIRESSKQQMQAILTPEQQAKLKQFQENMRQRRQQSR</sequence>
<name>A0AAJ6NTC4_9CYAN</name>
<dbReference type="GO" id="GO:0051082">
    <property type="term" value="F:unfolded protein binding"/>
    <property type="evidence" value="ECO:0007669"/>
    <property type="project" value="TreeGrafter"/>
</dbReference>
<dbReference type="KEGG" id="hbq:QI031_01610"/>
<feature type="region of interest" description="Disordered" evidence="1">
    <location>
        <begin position="84"/>
        <end position="113"/>
    </location>
</feature>
<dbReference type="PANTHER" id="PTHR38102:SF1">
    <property type="entry name" value="PERIPLASMIC CHAPERONE SPY"/>
    <property type="match status" value="1"/>
</dbReference>
<dbReference type="EMBL" id="CP124543">
    <property type="protein sequence ID" value="WGV26237.1"/>
    <property type="molecule type" value="Genomic_DNA"/>
</dbReference>
<feature type="region of interest" description="Disordered" evidence="1">
    <location>
        <begin position="128"/>
        <end position="162"/>
    </location>
</feature>
<dbReference type="InterPro" id="IPR052211">
    <property type="entry name" value="Cpx_auxiliary_protein"/>
</dbReference>
<gene>
    <name evidence="3" type="ORF">QI031_01610</name>
</gene>
<feature type="compositionally biased region" description="Polar residues" evidence="1">
    <location>
        <begin position="132"/>
        <end position="143"/>
    </location>
</feature>
<keyword evidence="4" id="KW-1185">Reference proteome</keyword>
<evidence type="ECO:0000256" key="2">
    <source>
        <dbReference type="SAM" id="SignalP"/>
    </source>
</evidence>
<dbReference type="Gene3D" id="1.20.120.1490">
    <property type="match status" value="1"/>
</dbReference>
<evidence type="ECO:0000256" key="1">
    <source>
        <dbReference type="SAM" id="MobiDB-lite"/>
    </source>
</evidence>
<keyword evidence="2" id="KW-0732">Signal</keyword>
<accession>A0AAJ6NTC4</accession>
<feature type="signal peptide" evidence="2">
    <location>
        <begin position="1"/>
        <end position="26"/>
    </location>
</feature>
<dbReference type="AlphaFoldDB" id="A0AAJ6NTC4"/>
<evidence type="ECO:0000313" key="4">
    <source>
        <dbReference type="Proteomes" id="UP001223520"/>
    </source>
</evidence>
<proteinExistence type="predicted"/>
<dbReference type="PANTHER" id="PTHR38102">
    <property type="entry name" value="PERIPLASMIC CHAPERONE SPY"/>
    <property type="match status" value="1"/>
</dbReference>